<evidence type="ECO:0000259" key="1">
    <source>
        <dbReference type="PROSITE" id="PS51192"/>
    </source>
</evidence>
<name>A0ABW2U8U4_9BACT</name>
<dbReference type="PROSITE" id="PS51192">
    <property type="entry name" value="HELICASE_ATP_BIND_1"/>
    <property type="match status" value="1"/>
</dbReference>
<dbReference type="PANTHER" id="PTHR42927:SF1">
    <property type="entry name" value="HELICASE SUPERFAMILY 1 AND 2 DOMAIN-CONTAINING PROTEIN"/>
    <property type="match status" value="1"/>
</dbReference>
<reference evidence="3" key="1">
    <citation type="journal article" date="2019" name="Int. J. Syst. Evol. Microbiol.">
        <title>The Global Catalogue of Microorganisms (GCM) 10K type strain sequencing project: providing services to taxonomists for standard genome sequencing and annotation.</title>
        <authorList>
            <consortium name="The Broad Institute Genomics Platform"/>
            <consortium name="The Broad Institute Genome Sequencing Center for Infectious Disease"/>
            <person name="Wu L."/>
            <person name="Ma J."/>
        </authorList>
    </citation>
    <scope>NUCLEOTIDE SEQUENCE [LARGE SCALE GENOMIC DNA]</scope>
    <source>
        <strain evidence="3">JCM 19635</strain>
    </source>
</reference>
<organism evidence="2 3">
    <name type="scientific">Hymenobacter humi</name>
    <dbReference type="NCBI Taxonomy" id="1411620"/>
    <lineage>
        <taxon>Bacteria</taxon>
        <taxon>Pseudomonadati</taxon>
        <taxon>Bacteroidota</taxon>
        <taxon>Cytophagia</taxon>
        <taxon>Cytophagales</taxon>
        <taxon>Hymenobacteraceae</taxon>
        <taxon>Hymenobacter</taxon>
    </lineage>
</organism>
<dbReference type="Pfam" id="PF22679">
    <property type="entry name" value="T1R_D3-like"/>
    <property type="match status" value="1"/>
</dbReference>
<sequence>MPAVIHTEKAFEEALEHHLSTNGGYSVLPADGYDPATALFPAEVLQFLQTTQPQAWKKTENAHGSQAASKLLQRLQKELELRGPLDVLRNGITDFGVKYHLAYFQPETNLNPDTERLYGLNRLGITRQLYYSQQNKKSLDLVLSLNGIPLVTMELKNHLTGQTVNHAKHQYKNDRDPQELLFQFRRRALVHFAVDPDEVYMTTRLAGTKTRFLPFNKGNGNGAGNPVNPQGYRTAYLWEDVLSKDTFLDIVGRFLHVQTEKVKTLEGKILEKHSLIFPRYHQLDAVRRLARHAHRQGAGHNYLIQHSAGSGKSNSIAWLAYRLSCLHNADAQRVFDSVIVITDRRVLDQQLQDTIYQFEHKQGVVQKIEKDSTQLAAALQAGTNIIITTLQKFPFVVEKVAGLPMRKYAVIVDEAHSSQSGEGVTKMKQVLTGRTLEQAAADEADTANVDDTAEDNIRRVMESRGKQANLSFFAFTATPKPKTLQVFGQPTADGKHKPFHLYCMRQAIEEGFILDVLRNYTTYDTYYRVSKAIDDDPELNKKKATGAIARFVSLHPHNLAQKTEVMVEHFRQVVRHKIGGKAKAMVVTSSRLHAVRYKQEFDRYIKQKGYTDMKTLVAFSGKVVDDHGLEYTEPKMNSGIGEKALPEAFATDDYQVLLVADKYQTGFDQPLLHTMYVDKKLSGVKAVQTLSRLNRTSPGKEDTFVLDFANDLETILDSFQPYYEVTYLKESPDPNLLYDLKARLEQQNVIYTEEVNALALVYFKSASSLTPTDQGKLNGFLDPAVQRYGYIVDEEVKDDFKHTLTSFTRLYAYLSQVMPFTDAELEKLFAYGRLLLTKLPASRDRDTFVLNDEVALEYYRLQKIGTTNLEPEKDQTAELDPTSEAGLRRAKEEKERLSAIIHVLNERFGTEFDDADKLLFDQIEKDLVSNALLSKQAQSNTIENFKFGFDDMYRQFLLERRDQNEGIFNRLFADKDFGGMVQEWMLKRVYDTLRKAPV</sequence>
<keyword evidence="2" id="KW-0540">Nuclease</keyword>
<accession>A0ABW2U8U4</accession>
<dbReference type="GO" id="GO:0009035">
    <property type="term" value="F:type I site-specific deoxyribonuclease activity"/>
    <property type="evidence" value="ECO:0007669"/>
    <property type="project" value="UniProtKB-EC"/>
</dbReference>
<dbReference type="Proteomes" id="UP001596513">
    <property type="component" value="Unassembled WGS sequence"/>
</dbReference>
<dbReference type="EMBL" id="JBHTEK010000001">
    <property type="protein sequence ID" value="MFC7669735.1"/>
    <property type="molecule type" value="Genomic_DNA"/>
</dbReference>
<keyword evidence="2" id="KW-0378">Hydrolase</keyword>
<dbReference type="Pfam" id="PF04313">
    <property type="entry name" value="HSDR_N"/>
    <property type="match status" value="1"/>
</dbReference>
<comment type="caution">
    <text evidence="2">The sequence shown here is derived from an EMBL/GenBank/DDBJ whole genome shotgun (WGS) entry which is preliminary data.</text>
</comment>
<dbReference type="PANTHER" id="PTHR42927">
    <property type="entry name" value="HELICASE SUPERFAMILY 1 AND 2 DOMAIN-CONTAINING PROTEIN"/>
    <property type="match status" value="1"/>
</dbReference>
<dbReference type="InterPro" id="IPR007409">
    <property type="entry name" value="Restrct_endonuc_type1_HsdR_N"/>
</dbReference>
<dbReference type="RefSeq" id="WP_380205217.1">
    <property type="nucleotide sequence ID" value="NZ_JBHTEK010000001.1"/>
</dbReference>
<protein>
    <submittedName>
        <fullName evidence="2">Type I restriction endonuclease subunit R</fullName>
        <ecNumber evidence="2">3.1.21.3</ecNumber>
    </submittedName>
</protein>
<dbReference type="SMART" id="SM00487">
    <property type="entry name" value="DEXDc"/>
    <property type="match status" value="1"/>
</dbReference>
<dbReference type="InterPro" id="IPR014001">
    <property type="entry name" value="Helicase_ATP-bd"/>
</dbReference>
<dbReference type="InterPro" id="IPR040980">
    <property type="entry name" value="SWI2_SNF2"/>
</dbReference>
<dbReference type="Pfam" id="PF18766">
    <property type="entry name" value="SWI2_SNF2"/>
    <property type="match status" value="1"/>
</dbReference>
<dbReference type="Gene3D" id="3.90.1570.50">
    <property type="match status" value="1"/>
</dbReference>
<keyword evidence="3" id="KW-1185">Reference proteome</keyword>
<evidence type="ECO:0000313" key="3">
    <source>
        <dbReference type="Proteomes" id="UP001596513"/>
    </source>
</evidence>
<evidence type="ECO:0000313" key="2">
    <source>
        <dbReference type="EMBL" id="MFC7669735.1"/>
    </source>
</evidence>
<dbReference type="InterPro" id="IPR027417">
    <property type="entry name" value="P-loop_NTPase"/>
</dbReference>
<feature type="domain" description="Helicase ATP-binding" evidence="1">
    <location>
        <begin position="293"/>
        <end position="497"/>
    </location>
</feature>
<dbReference type="InterPro" id="IPR055180">
    <property type="entry name" value="HsdR_RecA-like_helicase_dom_2"/>
</dbReference>
<dbReference type="SUPFAM" id="SSF52540">
    <property type="entry name" value="P-loop containing nucleoside triphosphate hydrolases"/>
    <property type="match status" value="1"/>
</dbReference>
<keyword evidence="2" id="KW-0255">Endonuclease</keyword>
<gene>
    <name evidence="2" type="ORF">ACFQT0_21980</name>
</gene>
<dbReference type="Gene3D" id="3.40.50.300">
    <property type="entry name" value="P-loop containing nucleotide triphosphate hydrolases"/>
    <property type="match status" value="2"/>
</dbReference>
<dbReference type="EC" id="3.1.21.3" evidence="2"/>
<proteinExistence type="predicted"/>